<dbReference type="InterPro" id="IPR012902">
    <property type="entry name" value="N_methyl_site"/>
</dbReference>
<keyword evidence="2" id="KW-1133">Transmembrane helix</keyword>
<evidence type="ECO:0000313" key="3">
    <source>
        <dbReference type="EMBL" id="VAW76896.1"/>
    </source>
</evidence>
<dbReference type="Pfam" id="PF07963">
    <property type="entry name" value="N_methyl"/>
    <property type="match status" value="1"/>
</dbReference>
<feature type="region of interest" description="Disordered" evidence="1">
    <location>
        <begin position="70"/>
        <end position="91"/>
    </location>
</feature>
<dbReference type="AlphaFoldDB" id="A0A3B0Z883"/>
<feature type="compositionally biased region" description="Polar residues" evidence="1">
    <location>
        <begin position="75"/>
        <end position="87"/>
    </location>
</feature>
<keyword evidence="2" id="KW-0472">Membrane</keyword>
<keyword evidence="2" id="KW-0812">Transmembrane</keyword>
<proteinExistence type="predicted"/>
<accession>A0A3B0Z883</accession>
<dbReference type="EMBL" id="UOFM01000199">
    <property type="protein sequence ID" value="VAW76896.1"/>
    <property type="molecule type" value="Genomic_DNA"/>
</dbReference>
<dbReference type="InterPro" id="IPR045584">
    <property type="entry name" value="Pilin-like"/>
</dbReference>
<dbReference type="SUPFAM" id="SSF54523">
    <property type="entry name" value="Pili subunits"/>
    <property type="match status" value="1"/>
</dbReference>
<protein>
    <submittedName>
        <fullName evidence="3">Uncharacterized protein</fullName>
    </submittedName>
</protein>
<reference evidence="3" key="1">
    <citation type="submission" date="2018-06" db="EMBL/GenBank/DDBJ databases">
        <authorList>
            <person name="Zhirakovskaya E."/>
        </authorList>
    </citation>
    <scope>NUCLEOTIDE SEQUENCE</scope>
</reference>
<dbReference type="NCBIfam" id="TIGR02532">
    <property type="entry name" value="IV_pilin_GFxxxE"/>
    <property type="match status" value="1"/>
</dbReference>
<evidence type="ECO:0000256" key="2">
    <source>
        <dbReference type="SAM" id="Phobius"/>
    </source>
</evidence>
<sequence>MNKIHPQHGFTLVEVAIVLVILGLLLGGMMAPLSARQEQDRRDKNAELLEKAREALIGYAVVNRRLPCPDRDTPGSLTSGQENSCVIDSSRPPPTGRLPWVTLGIPGEYSAWGAPNLINYAVISAFTGEIKLTTTGSGSDTINIYNAAGNCGGPPGNLVALNIPALVWNTAKTDYANRAPARADEAENANGRDGCYVYREYSSLDNQEFDDQMIWLSPNLLFNRMLEAGVLP</sequence>
<evidence type="ECO:0000256" key="1">
    <source>
        <dbReference type="SAM" id="MobiDB-lite"/>
    </source>
</evidence>
<name>A0A3B0Z883_9ZZZZ</name>
<feature type="transmembrane region" description="Helical" evidence="2">
    <location>
        <begin position="12"/>
        <end position="35"/>
    </location>
</feature>
<gene>
    <name evidence="3" type="ORF">MNBD_GAMMA14-1822</name>
</gene>
<organism evidence="3">
    <name type="scientific">hydrothermal vent metagenome</name>
    <dbReference type="NCBI Taxonomy" id="652676"/>
    <lineage>
        <taxon>unclassified sequences</taxon>
        <taxon>metagenomes</taxon>
        <taxon>ecological metagenomes</taxon>
    </lineage>
</organism>